<reference evidence="2" key="1">
    <citation type="submission" date="2012-09" db="EMBL/GenBank/DDBJ databases">
        <authorList>
            <person name="Martin A.A."/>
        </authorList>
    </citation>
    <scope>NUCLEOTIDE SEQUENCE</scope>
</reference>
<accession>A0A0K0DK88</accession>
<dbReference type="WBParaSite" id="ACAC_0001190501-mRNA-1">
    <property type="protein sequence ID" value="ACAC_0001190501-mRNA-1"/>
    <property type="gene ID" value="ACAC_0001190501"/>
</dbReference>
<evidence type="ECO:0000256" key="1">
    <source>
        <dbReference type="SAM" id="MobiDB-lite"/>
    </source>
</evidence>
<feature type="region of interest" description="Disordered" evidence="1">
    <location>
        <begin position="176"/>
        <end position="197"/>
    </location>
</feature>
<name>A0A0K0DK88_ANGCA</name>
<dbReference type="STRING" id="6313.A0A0K0DK88"/>
<feature type="compositionally biased region" description="Acidic residues" evidence="1">
    <location>
        <begin position="183"/>
        <end position="197"/>
    </location>
</feature>
<proteinExistence type="predicted"/>
<reference evidence="3" key="2">
    <citation type="submission" date="2017-02" db="UniProtKB">
        <authorList>
            <consortium name="WormBaseParasite"/>
        </authorList>
    </citation>
    <scope>IDENTIFICATION</scope>
</reference>
<keyword evidence="2" id="KW-1185">Reference proteome</keyword>
<evidence type="ECO:0000313" key="3">
    <source>
        <dbReference type="WBParaSite" id="ACAC_0001190501-mRNA-1"/>
    </source>
</evidence>
<organism evidence="2 3">
    <name type="scientific">Angiostrongylus cantonensis</name>
    <name type="common">Rat lungworm</name>
    <dbReference type="NCBI Taxonomy" id="6313"/>
    <lineage>
        <taxon>Eukaryota</taxon>
        <taxon>Metazoa</taxon>
        <taxon>Ecdysozoa</taxon>
        <taxon>Nematoda</taxon>
        <taxon>Chromadorea</taxon>
        <taxon>Rhabditida</taxon>
        <taxon>Rhabditina</taxon>
        <taxon>Rhabditomorpha</taxon>
        <taxon>Strongyloidea</taxon>
        <taxon>Metastrongylidae</taxon>
        <taxon>Angiostrongylus</taxon>
    </lineage>
</organism>
<dbReference type="Proteomes" id="UP000035642">
    <property type="component" value="Unassembled WGS sequence"/>
</dbReference>
<evidence type="ECO:0000313" key="2">
    <source>
        <dbReference type="Proteomes" id="UP000035642"/>
    </source>
</evidence>
<dbReference type="AlphaFoldDB" id="A0A0K0DK88"/>
<sequence>MSLEEFNQFRRQLFDHVSRLEHTRAQSSLFHTDSSSQMSYSSEQCCIADRTAGGWQRCHRRRSKRLTISLERIAMAKNLDLGVTDEDPHMGICLFHWRLIKYGKLDDLINDEEVKFHETGEFQYDKMGGGEMKYSIAAENHASSGHEDSDEEVDSAEEKAMLFNSISDWQDVETKDAKTFPVDDSDDEEDQRDSEDDEESCIKFYLLFALFINIIPLGPASH</sequence>
<protein>
    <submittedName>
        <fullName evidence="3">DUF2052 domain-containing protein</fullName>
    </submittedName>
</protein>